<gene>
    <name evidence="1" type="ORF">BSU04_15450</name>
</gene>
<reference evidence="2" key="1">
    <citation type="submission" date="2017-01" db="EMBL/GenBank/DDBJ databases">
        <title>Genome Analysis of Deinococcus marmoris KOPRI26562.</title>
        <authorList>
            <person name="Kim J.H."/>
            <person name="Oh H.-M."/>
        </authorList>
    </citation>
    <scope>NUCLEOTIDE SEQUENCE [LARGE SCALE GENOMIC DNA]</scope>
    <source>
        <strain evidence="2">PAMC 26633</strain>
    </source>
</reference>
<name>A0A226X2F0_CABSO</name>
<dbReference type="Proteomes" id="UP000214720">
    <property type="component" value="Unassembled WGS sequence"/>
</dbReference>
<protein>
    <submittedName>
        <fullName evidence="1">Uncharacterized protein</fullName>
    </submittedName>
</protein>
<evidence type="ECO:0000313" key="2">
    <source>
        <dbReference type="Proteomes" id="UP000214720"/>
    </source>
</evidence>
<comment type="caution">
    <text evidence="1">The sequence shown here is derived from an EMBL/GenBank/DDBJ whole genome shotgun (WGS) entry which is preliminary data.</text>
</comment>
<accession>A0A226X2F0</accession>
<sequence length="38" mass="3876">MAGPGVGSGLCPSFHVRGEQSLPSLPFLSSVCREGGRC</sequence>
<organism evidence="1 2">
    <name type="scientific">Caballeronia sordidicola</name>
    <name type="common">Burkholderia sordidicola</name>
    <dbReference type="NCBI Taxonomy" id="196367"/>
    <lineage>
        <taxon>Bacteria</taxon>
        <taxon>Pseudomonadati</taxon>
        <taxon>Pseudomonadota</taxon>
        <taxon>Betaproteobacteria</taxon>
        <taxon>Burkholderiales</taxon>
        <taxon>Burkholderiaceae</taxon>
        <taxon>Caballeronia</taxon>
    </lineage>
</organism>
<evidence type="ECO:0000313" key="1">
    <source>
        <dbReference type="EMBL" id="OXC77632.1"/>
    </source>
</evidence>
<proteinExistence type="predicted"/>
<dbReference type="EMBL" id="MTHB01000096">
    <property type="protein sequence ID" value="OXC77632.1"/>
    <property type="molecule type" value="Genomic_DNA"/>
</dbReference>
<dbReference type="AlphaFoldDB" id="A0A226X2F0"/>